<evidence type="ECO:0000313" key="2">
    <source>
        <dbReference type="Proteomes" id="UP001162780"/>
    </source>
</evidence>
<dbReference type="SUPFAM" id="SSF101756">
    <property type="entry name" value="Hypothetical protein YgiW"/>
    <property type="match status" value="1"/>
</dbReference>
<dbReference type="Proteomes" id="UP001162780">
    <property type="component" value="Chromosome"/>
</dbReference>
<organism evidence="1 2">
    <name type="scientific">Methylomonas rapida</name>
    <dbReference type="NCBI Taxonomy" id="2963939"/>
    <lineage>
        <taxon>Bacteria</taxon>
        <taxon>Pseudomonadati</taxon>
        <taxon>Pseudomonadota</taxon>
        <taxon>Gammaproteobacteria</taxon>
        <taxon>Methylococcales</taxon>
        <taxon>Methylococcaceae</taxon>
        <taxon>Methylomonas</taxon>
    </lineage>
</organism>
<dbReference type="EMBL" id="CP113517">
    <property type="protein sequence ID" value="WAR46256.1"/>
    <property type="molecule type" value="Genomic_DNA"/>
</dbReference>
<dbReference type="InterPro" id="IPR036700">
    <property type="entry name" value="BOBF_sf"/>
</dbReference>
<sequence>MKTSFLPLLFVIDLSVSGCAGTTSIKNLALPPVSTIEGTVTQLEENGFVLTDGSGSIPVKARLPDNRKLNVSLSEKVKVYGNLQGGQENVFNGYVIRKPTGEQIIITNPTPHFGFIIQSSFQ</sequence>
<evidence type="ECO:0000313" key="1">
    <source>
        <dbReference type="EMBL" id="WAR46256.1"/>
    </source>
</evidence>
<keyword evidence="2" id="KW-1185">Reference proteome</keyword>
<reference evidence="1" key="1">
    <citation type="submission" date="2022-11" db="EMBL/GenBank/DDBJ databases">
        <title>Methylomonas rapida sp. nov., Carotenoid-Producing Obligate Methanotrophs with High Growth Characteristics and Biotechnological Potential.</title>
        <authorList>
            <person name="Tikhonova E.N."/>
            <person name="Suleimanov R.Z."/>
            <person name="Miroshnikov K."/>
            <person name="Oshkin I.Y."/>
            <person name="Belova S.E."/>
            <person name="Danilova O.V."/>
            <person name="Ashikhmin A."/>
            <person name="Konopkin A."/>
            <person name="But S.Y."/>
            <person name="Khmelenina V.N."/>
            <person name="Kuznetsov N."/>
            <person name="Pimenov N.V."/>
            <person name="Dedysh S.N."/>
        </authorList>
    </citation>
    <scope>NUCLEOTIDE SEQUENCE</scope>
    <source>
        <strain evidence="1">MP1</strain>
    </source>
</reference>
<protein>
    <submittedName>
        <fullName evidence="1">OB-fold nucleic acid binding domain-containing protein</fullName>
    </submittedName>
</protein>
<proteinExistence type="predicted"/>
<accession>A0ABY7GP40</accession>
<dbReference type="RefSeq" id="WP_255187162.1">
    <property type="nucleotide sequence ID" value="NZ_CP113517.1"/>
</dbReference>
<name>A0ABY7GP40_9GAMM</name>
<gene>
    <name evidence="1" type="ORF">NM686_006980</name>
</gene>